<protein>
    <submittedName>
        <fullName evidence="2">Porin</fullName>
    </submittedName>
</protein>
<dbReference type="EMBL" id="AP022324">
    <property type="protein sequence ID" value="BBU45765.1"/>
    <property type="molecule type" value="Genomic_DNA"/>
</dbReference>
<dbReference type="Gene3D" id="2.40.160.40">
    <property type="entry name" value="monomeric porin ompg"/>
    <property type="match status" value="1"/>
</dbReference>
<accession>A0A0P7DKP0</accession>
<reference evidence="2 3" key="1">
    <citation type="submission" date="2020-01" db="EMBL/GenBank/DDBJ databases">
        <title>Complete Genome Sequence of Pseudomonas putida Strain TS312, Harboring the HdtS type N-acyl-homoserine Lactone Synthase, Isolated from a Paper Mill.</title>
        <authorList>
            <person name="Hosoe A."/>
            <person name="Suenaga T."/>
            <person name="Sugi T."/>
            <person name="Izumi T."/>
            <person name="Nagai N."/>
            <person name="Terada A."/>
        </authorList>
    </citation>
    <scope>NUCLEOTIDE SEQUENCE [LARGE SCALE GENOMIC DNA]</scope>
    <source>
        <strain evidence="2 3">TS312</strain>
    </source>
</reference>
<dbReference type="OrthoDB" id="5817226at2"/>
<proteinExistence type="predicted"/>
<dbReference type="Proteomes" id="UP000464661">
    <property type="component" value="Chromosome"/>
</dbReference>
<keyword evidence="1" id="KW-0732">Signal</keyword>
<dbReference type="PROSITE" id="PS51257">
    <property type="entry name" value="PROKAR_LIPOPROTEIN"/>
    <property type="match status" value="1"/>
</dbReference>
<evidence type="ECO:0000313" key="2">
    <source>
        <dbReference type="EMBL" id="BBU45765.1"/>
    </source>
</evidence>
<dbReference type="GO" id="GO:0009279">
    <property type="term" value="C:cell outer membrane"/>
    <property type="evidence" value="ECO:0007669"/>
    <property type="project" value="TreeGrafter"/>
</dbReference>
<dbReference type="InterPro" id="IPR053713">
    <property type="entry name" value="Bact_OM_Channel_sf"/>
</dbReference>
<dbReference type="PANTHER" id="PTHR38105">
    <property type="entry name" value="OUTER MEMBRANE PROTEIN-RELATED-RELATED"/>
    <property type="match status" value="1"/>
</dbReference>
<sequence length="241" mass="28273">MNITLRRLIAASTLGLSFYACADSASINYRHGFTEDDSIHSDRIKLSYRKDSGLGFAAEIKYKTAGDREDVAYDNMVNNGHEFTVDYNYKTSPKSTWTPAFQMDSSKDATTYKFGLKYSYKLSDTWYVATRVRHDARSLDRDQVDHSKADRAKDDQNTTRLEGWLGYTPSGPWAFEYQYIHFTTDYIRYDNKKRDYEQNLIIKYKLNKQWAPFMEVGDIKVNSYTDDRQARWRLGIQYNFL</sequence>
<dbReference type="SUPFAM" id="SSF56935">
    <property type="entry name" value="Porins"/>
    <property type="match status" value="1"/>
</dbReference>
<dbReference type="RefSeq" id="WP_016711473.1">
    <property type="nucleotide sequence ID" value="NZ_AP022324.1"/>
</dbReference>
<evidence type="ECO:0000256" key="1">
    <source>
        <dbReference type="ARBA" id="ARBA00022729"/>
    </source>
</evidence>
<gene>
    <name evidence="2" type="ORF">PPTS312_36800</name>
</gene>
<organism evidence="2 3">
    <name type="scientific">Pseudomonas putida</name>
    <name type="common">Arthrobacter siderocapsulatus</name>
    <dbReference type="NCBI Taxonomy" id="303"/>
    <lineage>
        <taxon>Bacteria</taxon>
        <taxon>Pseudomonadati</taxon>
        <taxon>Pseudomonadota</taxon>
        <taxon>Gammaproteobacteria</taxon>
        <taxon>Pseudomonadales</taxon>
        <taxon>Pseudomonadaceae</taxon>
        <taxon>Pseudomonas</taxon>
    </lineage>
</organism>
<dbReference type="GO" id="GO:0015772">
    <property type="term" value="P:oligosaccharide transport"/>
    <property type="evidence" value="ECO:0007669"/>
    <property type="project" value="TreeGrafter"/>
</dbReference>
<dbReference type="GO" id="GO:0015288">
    <property type="term" value="F:porin activity"/>
    <property type="evidence" value="ECO:0007669"/>
    <property type="project" value="TreeGrafter"/>
</dbReference>
<dbReference type="PANTHER" id="PTHR38105:SF5">
    <property type="entry name" value="OUTER MEMBRANE PROTEIN"/>
    <property type="match status" value="1"/>
</dbReference>
<dbReference type="AlphaFoldDB" id="A0A0P7DKP0"/>
<name>A0A0P7DKP0_PSEPU</name>
<dbReference type="GeneID" id="49869594"/>
<dbReference type="InterPro" id="IPR009331">
    <property type="entry name" value="Oligogalacturonate-sp_porin"/>
</dbReference>
<dbReference type="Pfam" id="PF06178">
    <property type="entry name" value="KdgM"/>
    <property type="match status" value="1"/>
</dbReference>
<evidence type="ECO:0000313" key="3">
    <source>
        <dbReference type="Proteomes" id="UP000464661"/>
    </source>
</evidence>